<dbReference type="EMBL" id="BMTP01000020">
    <property type="protein sequence ID" value="GGU62368.1"/>
    <property type="molecule type" value="Genomic_DNA"/>
</dbReference>
<reference evidence="2" key="1">
    <citation type="journal article" date="2014" name="Int. J. Syst. Evol. Microbiol.">
        <title>Complete genome sequence of Corynebacterium casei LMG S-19264T (=DSM 44701T), isolated from a smear-ripened cheese.</title>
        <authorList>
            <consortium name="US DOE Joint Genome Institute (JGI-PGF)"/>
            <person name="Walter F."/>
            <person name="Albersmeier A."/>
            <person name="Kalinowski J."/>
            <person name="Ruckert C."/>
        </authorList>
    </citation>
    <scope>NUCLEOTIDE SEQUENCE</scope>
    <source>
        <strain evidence="2">JCM 4391</strain>
    </source>
</reference>
<evidence type="ECO:0000313" key="3">
    <source>
        <dbReference type="Proteomes" id="UP000636661"/>
    </source>
</evidence>
<dbReference type="AlphaFoldDB" id="A0A918I4S6"/>
<protein>
    <submittedName>
        <fullName evidence="2">Uncharacterized protein</fullName>
    </submittedName>
</protein>
<dbReference type="Proteomes" id="UP000636661">
    <property type="component" value="Unassembled WGS sequence"/>
</dbReference>
<reference evidence="2" key="2">
    <citation type="submission" date="2020-09" db="EMBL/GenBank/DDBJ databases">
        <authorList>
            <person name="Sun Q."/>
            <person name="Ohkuma M."/>
        </authorList>
    </citation>
    <scope>NUCLEOTIDE SEQUENCE</scope>
    <source>
        <strain evidence="2">JCM 4391</strain>
    </source>
</reference>
<comment type="caution">
    <text evidence="2">The sequence shown here is derived from an EMBL/GenBank/DDBJ whole genome shotgun (WGS) entry which is preliminary data.</text>
</comment>
<feature type="region of interest" description="Disordered" evidence="1">
    <location>
        <begin position="21"/>
        <end position="40"/>
    </location>
</feature>
<evidence type="ECO:0000313" key="2">
    <source>
        <dbReference type="EMBL" id="GGU62368.1"/>
    </source>
</evidence>
<organism evidence="2 3">
    <name type="scientific">Streptomyces lavendofoliae</name>
    <dbReference type="NCBI Taxonomy" id="67314"/>
    <lineage>
        <taxon>Bacteria</taxon>
        <taxon>Bacillati</taxon>
        <taxon>Actinomycetota</taxon>
        <taxon>Actinomycetes</taxon>
        <taxon>Kitasatosporales</taxon>
        <taxon>Streptomycetaceae</taxon>
        <taxon>Streptomyces</taxon>
    </lineage>
</organism>
<gene>
    <name evidence="2" type="ORF">GCM10010274_58930</name>
</gene>
<feature type="compositionally biased region" description="Basic and acidic residues" evidence="1">
    <location>
        <begin position="242"/>
        <end position="251"/>
    </location>
</feature>
<sequence>MSSIRINGQLYWKTRTPTKNGHIDPLPARKGSMFVDNPSSAQRRRDRRLFERHFDARNVLLGPDVLIVHDRKPWRIVEVRELPLDLWGEEWDTAFADACAYWDRYPNGDRPTKENWRDRPVMLVMRPEGQPTAEPSHFRTRASRHFDVLPEHYAVCRACGELPPCQHEINENDIAAAVNYTEELMAIQPGCCHGCTEPITSRMQAVRFPGPNLWRPDLGENSAVFHARQDCADAVTRYRSQWEAKGHDERQPMLPMEDAGDDA</sequence>
<proteinExistence type="predicted"/>
<keyword evidence="3" id="KW-1185">Reference proteome</keyword>
<dbReference type="RefSeq" id="WP_189554323.1">
    <property type="nucleotide sequence ID" value="NZ_BMTP01000020.1"/>
</dbReference>
<name>A0A918I4S6_9ACTN</name>
<accession>A0A918I4S6</accession>
<evidence type="ECO:0000256" key="1">
    <source>
        <dbReference type="SAM" id="MobiDB-lite"/>
    </source>
</evidence>
<feature type="region of interest" description="Disordered" evidence="1">
    <location>
        <begin position="242"/>
        <end position="263"/>
    </location>
</feature>